<keyword evidence="1" id="KW-0347">Helicase</keyword>
<accession>A0A835YJ33</accession>
<evidence type="ECO:0000313" key="5">
    <source>
        <dbReference type="EMBL" id="KAG2502148.1"/>
    </source>
</evidence>
<evidence type="ECO:0000256" key="1">
    <source>
        <dbReference type="ARBA" id="ARBA00022806"/>
    </source>
</evidence>
<dbReference type="GO" id="GO:0004386">
    <property type="term" value="F:helicase activity"/>
    <property type="evidence" value="ECO:0007669"/>
    <property type="project" value="UniProtKB-KW"/>
</dbReference>
<evidence type="ECO:0000259" key="4">
    <source>
        <dbReference type="PROSITE" id="PS51194"/>
    </source>
</evidence>
<dbReference type="AlphaFoldDB" id="A0A835YJ33"/>
<dbReference type="InterPro" id="IPR027417">
    <property type="entry name" value="P-loop_NTPase"/>
</dbReference>
<dbReference type="SMART" id="SM00487">
    <property type="entry name" value="DEXDc"/>
    <property type="match status" value="1"/>
</dbReference>
<dbReference type="Gene3D" id="1.20.120.1080">
    <property type="match status" value="1"/>
</dbReference>
<feature type="region of interest" description="Disordered" evidence="2">
    <location>
        <begin position="689"/>
        <end position="708"/>
    </location>
</feature>
<dbReference type="InterPro" id="IPR014001">
    <property type="entry name" value="Helicase_ATP-bd"/>
</dbReference>
<dbReference type="CDD" id="cd18791">
    <property type="entry name" value="SF2_C_RHA"/>
    <property type="match status" value="1"/>
</dbReference>
<dbReference type="PANTHER" id="PTHR18934:SF246">
    <property type="entry name" value="DEXH-BOX ATP-DEPENDENT RNA HELICASE DEXH4, CHLOROPLASTIC-RELATED"/>
    <property type="match status" value="1"/>
</dbReference>
<dbReference type="Pfam" id="PF00271">
    <property type="entry name" value="Helicase_C"/>
    <property type="match status" value="1"/>
</dbReference>
<dbReference type="Gene3D" id="3.40.50.300">
    <property type="entry name" value="P-loop containing nucleotide triphosphate hydrolases"/>
    <property type="match status" value="2"/>
</dbReference>
<dbReference type="EMBL" id="JAEHOE010000001">
    <property type="protein sequence ID" value="KAG2502148.1"/>
    <property type="molecule type" value="Genomic_DNA"/>
</dbReference>
<dbReference type="SUPFAM" id="SSF52540">
    <property type="entry name" value="P-loop containing nucleoside triphosphate hydrolases"/>
    <property type="match status" value="1"/>
</dbReference>
<dbReference type="Pfam" id="PF21010">
    <property type="entry name" value="HA2_C"/>
    <property type="match status" value="1"/>
</dbReference>
<dbReference type="PROSITE" id="PS51192">
    <property type="entry name" value="HELICASE_ATP_BIND_1"/>
    <property type="match status" value="1"/>
</dbReference>
<dbReference type="GO" id="GO:0003723">
    <property type="term" value="F:RNA binding"/>
    <property type="evidence" value="ECO:0007669"/>
    <property type="project" value="TreeGrafter"/>
</dbReference>
<dbReference type="InterPro" id="IPR007502">
    <property type="entry name" value="Helicase-assoc_dom"/>
</dbReference>
<keyword evidence="1" id="KW-0547">Nucleotide-binding</keyword>
<name>A0A835YJ33_9CHLO</name>
<dbReference type="CDD" id="cd17917">
    <property type="entry name" value="DEXHc_RHA-like"/>
    <property type="match status" value="1"/>
</dbReference>
<feature type="domain" description="Helicase C-terminal" evidence="4">
    <location>
        <begin position="286"/>
        <end position="465"/>
    </location>
</feature>
<keyword evidence="1" id="KW-0378">Hydrolase</keyword>
<evidence type="ECO:0000313" key="6">
    <source>
        <dbReference type="Proteomes" id="UP000612055"/>
    </source>
</evidence>
<dbReference type="PROSITE" id="PS51194">
    <property type="entry name" value="HELICASE_CTER"/>
    <property type="match status" value="1"/>
</dbReference>
<protein>
    <submittedName>
        <fullName evidence="5">Uncharacterized protein</fullName>
    </submittedName>
</protein>
<sequence>MCRKASIAPASHLHSQHRPLPDQAVPQYLLEDAVSAGHGGHTHVVVTQPRRIAAISVAERVAEERGEPPPGSPGPASSVGYHVRLGAAVTRHTHLTFCTTGILLRRLAGDPSLKGVTHVVVDEVHERSLQSDFLIALLRDLLAARRGAGGGPGSLPPLKVVLMSATLDAALFANYFGGCPVLHAAGRTFPVSRLFLEDVYAATGYRLAADAPAALKRHGPGAAAQYARHGGGTRAQRDLVSRGFGDDEALAAPLNPCYDPEAYREQPMHVKRNLARLDESRIDYDLLEALLTHIDTDSEPGAVLVFLPGIGEINFLYDRLTAQRAFSPRGGPAQRCTVLPLHSAVPPAGQRAALKPPPPGLRKVVLATNIAETSLTIEDVVAVVDTGRHKERRFNPARSMSMLVEDWVSAASAQQRAGRAGRVRPGVCYATYTAQRYESGLRRYGAPEITRVPLEELVLQILLMGLGPVADFLARVLEPPQPRAVAAALEVLRQVGALEPPQSASASASAAPAPPEDPSPPAAPTSGASAPATDPSTASPAPAPCPRERLSPLGRHLALLPVSPRLGKLLVAGALLGCLAPAATIAAAMSHKSPFMTPTEDRAEAERARRALAAPGAPGLAAGQQSDHLLLVAAYELWRTAASPKHGGGPRNAAAVARKHFLHLQTLEQLSEMRCQLAAMLADSRLVVPPGRGGRGDGEGEGGGGGGGRGALAATAVWLDDPQAPWNRFARDPLVVKAALAAALSPALAAMGEDSPPTGPPRWLDAAPGPGACEEVLVHPSSVLAGSATPSLQAPFVVYLEKVKTTRLFLRDVTVVSPLTLLLFGGPTMAIAHAEGAVVVGGSGSGSGREAGGVRIACRAQTAVLVRQMRGALSRLLERRFEGTGGAGGGPGGEAAWRAAAEGVVGVVRHMLREEDEQRAAAVRLL</sequence>
<evidence type="ECO:0000256" key="2">
    <source>
        <dbReference type="SAM" id="MobiDB-lite"/>
    </source>
</evidence>
<feature type="compositionally biased region" description="Low complexity" evidence="2">
    <location>
        <begin position="500"/>
        <end position="511"/>
    </location>
</feature>
<dbReference type="Proteomes" id="UP000612055">
    <property type="component" value="Unassembled WGS sequence"/>
</dbReference>
<evidence type="ECO:0000259" key="3">
    <source>
        <dbReference type="PROSITE" id="PS51192"/>
    </source>
</evidence>
<feature type="region of interest" description="Disordered" evidence="2">
    <location>
        <begin position="500"/>
        <end position="549"/>
    </location>
</feature>
<keyword evidence="1" id="KW-0067">ATP-binding</keyword>
<reference evidence="5" key="1">
    <citation type="journal article" date="2020" name="bioRxiv">
        <title>Comparative genomics of Chlamydomonas.</title>
        <authorList>
            <person name="Craig R.J."/>
            <person name="Hasan A.R."/>
            <person name="Ness R.W."/>
            <person name="Keightley P.D."/>
        </authorList>
    </citation>
    <scope>NUCLEOTIDE SEQUENCE</scope>
    <source>
        <strain evidence="5">CCAP 11/70</strain>
    </source>
</reference>
<feature type="domain" description="Helicase ATP-binding" evidence="3">
    <location>
        <begin position="24"/>
        <end position="185"/>
    </location>
</feature>
<dbReference type="SMART" id="SM00847">
    <property type="entry name" value="HA2"/>
    <property type="match status" value="1"/>
</dbReference>
<dbReference type="InterPro" id="IPR001650">
    <property type="entry name" value="Helicase_C-like"/>
</dbReference>
<feature type="compositionally biased region" description="Low complexity" evidence="2">
    <location>
        <begin position="524"/>
        <end position="540"/>
    </location>
</feature>
<organism evidence="5 6">
    <name type="scientific">Edaphochlamys debaryana</name>
    <dbReference type="NCBI Taxonomy" id="47281"/>
    <lineage>
        <taxon>Eukaryota</taxon>
        <taxon>Viridiplantae</taxon>
        <taxon>Chlorophyta</taxon>
        <taxon>core chlorophytes</taxon>
        <taxon>Chlorophyceae</taxon>
        <taxon>CS clade</taxon>
        <taxon>Chlamydomonadales</taxon>
        <taxon>Chlamydomonadales incertae sedis</taxon>
        <taxon>Edaphochlamys</taxon>
    </lineage>
</organism>
<keyword evidence="6" id="KW-1185">Reference proteome</keyword>
<feature type="compositionally biased region" description="Pro residues" evidence="2">
    <location>
        <begin position="512"/>
        <end position="523"/>
    </location>
</feature>
<dbReference type="PANTHER" id="PTHR18934">
    <property type="entry name" value="ATP-DEPENDENT RNA HELICASE"/>
    <property type="match status" value="1"/>
</dbReference>
<proteinExistence type="predicted"/>
<comment type="caution">
    <text evidence="5">The sequence shown here is derived from an EMBL/GenBank/DDBJ whole genome shotgun (WGS) entry which is preliminary data.</text>
</comment>
<dbReference type="OrthoDB" id="5600252at2759"/>
<dbReference type="Pfam" id="PF07717">
    <property type="entry name" value="OB_NTP_bind"/>
    <property type="match status" value="1"/>
</dbReference>
<dbReference type="InterPro" id="IPR011709">
    <property type="entry name" value="DEAD-box_helicase_OB_fold"/>
</dbReference>
<gene>
    <name evidence="5" type="ORF">HYH03_000635</name>
</gene>
<dbReference type="SMART" id="SM00490">
    <property type="entry name" value="HELICc"/>
    <property type="match status" value="1"/>
</dbReference>